<sequence length="101" mass="11395">MLFSQLLANRILQAELQERTEKCNQLWFGCQTQFGEMERLHLHIQKLQTELADVREKSASKSDVSSVSQTGLKDASHVGRSNDSQVNGNFTPLEKSGIIFD</sequence>
<feature type="compositionally biased region" description="Polar residues" evidence="1">
    <location>
        <begin position="79"/>
        <end position="90"/>
    </location>
</feature>
<dbReference type="PANTHER" id="PTHR35766:SF1">
    <property type="entry name" value="OS08G0543600 PROTEIN"/>
    <property type="match status" value="1"/>
</dbReference>
<dbReference type="Proteomes" id="UP000834106">
    <property type="component" value="Chromosome 16"/>
</dbReference>
<evidence type="ECO:0000256" key="1">
    <source>
        <dbReference type="SAM" id="MobiDB-lite"/>
    </source>
</evidence>
<evidence type="ECO:0000313" key="3">
    <source>
        <dbReference type="Proteomes" id="UP000834106"/>
    </source>
</evidence>
<dbReference type="AlphaFoldDB" id="A0AAD1ZZ95"/>
<proteinExistence type="predicted"/>
<organism evidence="2 3">
    <name type="scientific">Fraxinus pennsylvanica</name>
    <dbReference type="NCBI Taxonomy" id="56036"/>
    <lineage>
        <taxon>Eukaryota</taxon>
        <taxon>Viridiplantae</taxon>
        <taxon>Streptophyta</taxon>
        <taxon>Embryophyta</taxon>
        <taxon>Tracheophyta</taxon>
        <taxon>Spermatophyta</taxon>
        <taxon>Magnoliopsida</taxon>
        <taxon>eudicotyledons</taxon>
        <taxon>Gunneridae</taxon>
        <taxon>Pentapetalae</taxon>
        <taxon>asterids</taxon>
        <taxon>lamiids</taxon>
        <taxon>Lamiales</taxon>
        <taxon>Oleaceae</taxon>
        <taxon>Oleeae</taxon>
        <taxon>Fraxinus</taxon>
    </lineage>
</organism>
<dbReference type="EMBL" id="OU503051">
    <property type="protein sequence ID" value="CAI9778351.1"/>
    <property type="molecule type" value="Genomic_DNA"/>
</dbReference>
<reference evidence="2" key="1">
    <citation type="submission" date="2023-05" db="EMBL/GenBank/DDBJ databases">
        <authorList>
            <person name="Huff M."/>
        </authorList>
    </citation>
    <scope>NUCLEOTIDE SEQUENCE</scope>
</reference>
<dbReference type="PANTHER" id="PTHR35766">
    <property type="entry name" value="OS08G0543600 PROTEIN"/>
    <property type="match status" value="1"/>
</dbReference>
<feature type="region of interest" description="Disordered" evidence="1">
    <location>
        <begin position="57"/>
        <end position="101"/>
    </location>
</feature>
<gene>
    <name evidence="2" type="ORF">FPE_LOCUS25781</name>
</gene>
<protein>
    <submittedName>
        <fullName evidence="2">Uncharacterized protein</fullName>
    </submittedName>
</protein>
<keyword evidence="3" id="KW-1185">Reference proteome</keyword>
<name>A0AAD1ZZ95_9LAMI</name>
<accession>A0AAD1ZZ95</accession>
<evidence type="ECO:0000313" key="2">
    <source>
        <dbReference type="EMBL" id="CAI9778351.1"/>
    </source>
</evidence>